<accession>A0A1I4I9D6</accession>
<evidence type="ECO:0000256" key="2">
    <source>
        <dbReference type="SAM" id="Phobius"/>
    </source>
</evidence>
<feature type="compositionally biased region" description="Basic and acidic residues" evidence="1">
    <location>
        <begin position="1"/>
        <end position="14"/>
    </location>
</feature>
<dbReference type="AlphaFoldDB" id="A0A1I4I9D6"/>
<feature type="compositionally biased region" description="Basic and acidic residues" evidence="1">
    <location>
        <begin position="113"/>
        <end position="123"/>
    </location>
</feature>
<feature type="compositionally biased region" description="Low complexity" evidence="1">
    <location>
        <begin position="103"/>
        <end position="112"/>
    </location>
</feature>
<evidence type="ECO:0000313" key="4">
    <source>
        <dbReference type="Proteomes" id="UP000199668"/>
    </source>
</evidence>
<reference evidence="3 4" key="1">
    <citation type="submission" date="2016-10" db="EMBL/GenBank/DDBJ databases">
        <authorList>
            <person name="de Groot N.N."/>
        </authorList>
    </citation>
    <scope>NUCLEOTIDE SEQUENCE [LARGE SCALE GENOMIC DNA]</scope>
    <source>
        <strain evidence="3 4">CGMCC 1.6134</strain>
    </source>
</reference>
<evidence type="ECO:0000313" key="3">
    <source>
        <dbReference type="EMBL" id="SFL50371.1"/>
    </source>
</evidence>
<feature type="region of interest" description="Disordered" evidence="1">
    <location>
        <begin position="1"/>
        <end position="48"/>
    </location>
</feature>
<protein>
    <submittedName>
        <fullName evidence="3">Sporulation and spore germination</fullName>
    </submittedName>
</protein>
<organism evidence="3 4">
    <name type="scientific">Salibacterium qingdaonense</name>
    <dbReference type="NCBI Taxonomy" id="266892"/>
    <lineage>
        <taxon>Bacteria</taxon>
        <taxon>Bacillati</taxon>
        <taxon>Bacillota</taxon>
        <taxon>Bacilli</taxon>
        <taxon>Bacillales</taxon>
        <taxon>Bacillaceae</taxon>
    </lineage>
</organism>
<keyword evidence="2" id="KW-1133">Transmembrane helix</keyword>
<feature type="compositionally biased region" description="Basic and acidic residues" evidence="1">
    <location>
        <begin position="22"/>
        <end position="31"/>
    </location>
</feature>
<keyword evidence="2" id="KW-0472">Membrane</keyword>
<proteinExistence type="predicted"/>
<feature type="compositionally biased region" description="Low complexity" evidence="1">
    <location>
        <begin position="77"/>
        <end position="95"/>
    </location>
</feature>
<feature type="region of interest" description="Disordered" evidence="1">
    <location>
        <begin position="77"/>
        <end position="147"/>
    </location>
</feature>
<dbReference type="EMBL" id="FOTY01000001">
    <property type="protein sequence ID" value="SFL50371.1"/>
    <property type="molecule type" value="Genomic_DNA"/>
</dbReference>
<gene>
    <name evidence="3" type="ORF">SAMN04488054_101284</name>
</gene>
<evidence type="ECO:0000256" key="1">
    <source>
        <dbReference type="SAM" id="MobiDB-lite"/>
    </source>
</evidence>
<name>A0A1I4I9D6_9BACI</name>
<feature type="transmembrane region" description="Helical" evidence="2">
    <location>
        <begin position="50"/>
        <end position="72"/>
    </location>
</feature>
<dbReference type="STRING" id="266892.SAMN04488054_101284"/>
<keyword evidence="4" id="KW-1185">Reference proteome</keyword>
<keyword evidence="2" id="KW-0812">Transmembrane</keyword>
<sequence>MKKDDHVSEERIEQSLEQLPQVKDKRPKEDIYQNIVQRSRTSKQKPAGKWVMPAFSAAAALILLLVLIPNMMTLNNQSGSSTENSSPPEESAETNIQEESSESSDAPRASDSSSDHNTGREEGPADSNEQPQQPEVEKEPAVNTGESNLTYDQYTGALTEAQIEGAQTVATIAVPDPEAELVVPVTFTASADNKAALMEEKNEAWNPGRVGLAASSFENVDWIDGGDNSLLEADFSDAETPAGSTQSEMIVKSLDETLRYTEENQVLLTDDGRAGVDLGNYGIVENYRQKENNRGYYIYTSETNDQFLVSQQAAGMANSHENGELFTLKETLEQMKSVPENSPVGPSIPEEASIESAGGESGTAEVVFSEESSIGEAANLRWMIESILFTAADFGYEQVRFQGITPENSGGYPVEEPVAIPEAPNFIE</sequence>
<dbReference type="Proteomes" id="UP000199668">
    <property type="component" value="Unassembled WGS sequence"/>
</dbReference>
<dbReference type="RefSeq" id="WP_090925246.1">
    <property type="nucleotide sequence ID" value="NZ_FOTY01000001.1"/>
</dbReference>
<dbReference type="OrthoDB" id="2965336at2"/>